<feature type="domain" description="CAAX prenyl protease 2/Lysostaphin resistance protein A-like" evidence="3">
    <location>
        <begin position="198"/>
        <end position="285"/>
    </location>
</feature>
<feature type="transmembrane region" description="Helical" evidence="2">
    <location>
        <begin position="272"/>
        <end position="294"/>
    </location>
</feature>
<evidence type="ECO:0000313" key="4">
    <source>
        <dbReference type="EMBL" id="TWU05838.1"/>
    </source>
</evidence>
<dbReference type="OrthoDB" id="2035856at2"/>
<dbReference type="RefSeq" id="WP_146519029.1">
    <property type="nucleotide sequence ID" value="NZ_CP151726.1"/>
</dbReference>
<comment type="caution">
    <text evidence="4">The sequence shown here is derived from an EMBL/GenBank/DDBJ whole genome shotgun (WGS) entry which is preliminary data.</text>
</comment>
<evidence type="ECO:0000313" key="5">
    <source>
        <dbReference type="Proteomes" id="UP000320176"/>
    </source>
</evidence>
<keyword evidence="2" id="KW-0472">Membrane</keyword>
<dbReference type="PANTHER" id="PTHR43592:SF15">
    <property type="entry name" value="CAAX AMINO TERMINAL PROTEASE FAMILY PROTEIN"/>
    <property type="match status" value="1"/>
</dbReference>
<feature type="transmembrane region" description="Helical" evidence="2">
    <location>
        <begin position="233"/>
        <end position="266"/>
    </location>
</feature>
<accession>A0A5C6B1Q8</accession>
<dbReference type="InterPro" id="IPR003675">
    <property type="entry name" value="Rce1/LyrA-like_dom"/>
</dbReference>
<dbReference type="AlphaFoldDB" id="A0A5C6B1Q8"/>
<organism evidence="4 5">
    <name type="scientific">Stieleria varia</name>
    <dbReference type="NCBI Taxonomy" id="2528005"/>
    <lineage>
        <taxon>Bacteria</taxon>
        <taxon>Pseudomonadati</taxon>
        <taxon>Planctomycetota</taxon>
        <taxon>Planctomycetia</taxon>
        <taxon>Pirellulales</taxon>
        <taxon>Pirellulaceae</taxon>
        <taxon>Stieleria</taxon>
    </lineage>
</organism>
<feature type="compositionally biased region" description="Basic and acidic residues" evidence="1">
    <location>
        <begin position="1"/>
        <end position="18"/>
    </location>
</feature>
<keyword evidence="2" id="KW-1133">Transmembrane helix</keyword>
<name>A0A5C6B1Q8_9BACT</name>
<dbReference type="EMBL" id="SJPN01000002">
    <property type="protein sequence ID" value="TWU05838.1"/>
    <property type="molecule type" value="Genomic_DNA"/>
</dbReference>
<dbReference type="GO" id="GO:0004175">
    <property type="term" value="F:endopeptidase activity"/>
    <property type="evidence" value="ECO:0007669"/>
    <property type="project" value="UniProtKB-ARBA"/>
</dbReference>
<feature type="compositionally biased region" description="Polar residues" evidence="1">
    <location>
        <begin position="23"/>
        <end position="36"/>
    </location>
</feature>
<evidence type="ECO:0000256" key="2">
    <source>
        <dbReference type="SAM" id="Phobius"/>
    </source>
</evidence>
<protein>
    <submittedName>
        <fullName evidence="4">CAAX amino terminal protease self-immunity</fullName>
    </submittedName>
</protein>
<dbReference type="GO" id="GO:0006508">
    <property type="term" value="P:proteolysis"/>
    <property type="evidence" value="ECO:0007669"/>
    <property type="project" value="UniProtKB-KW"/>
</dbReference>
<sequence>MSNDSFRDAEQPADHSPEWGEPLSTNPYRSPLDSASTDQHTIAIEPEVLTEESGGRRVWSSVLVVFASLAVFLVTSGVMAAVSVYVVHGELTLRLLRDPAAMEKVTQSRIGLVILVVIPQLAMVTPSILAALLSPVRTRRRLGLVRGHWPLWGWVAAAFATPLVGLISSVVVGSFMQESDSLKTMSSVFRGHGTTGFLIPLALMIGATPAICEELLFRGYVQTRLVKAWGPGVGIFIASVLFAVFHIDLVHVIAVLPLGLFLGFVAWRSGSLLPAMAGHFVNNVFSVVAVVLAPEDQNDITLAMPVAIMSLSIMALGFLGTLAVIAASIAYPDPNKNLPTPLPIADATDDPVIHT</sequence>
<dbReference type="GO" id="GO:0080120">
    <property type="term" value="P:CAAX-box protein maturation"/>
    <property type="evidence" value="ECO:0007669"/>
    <property type="project" value="UniProtKB-ARBA"/>
</dbReference>
<feature type="transmembrane region" description="Helical" evidence="2">
    <location>
        <begin position="197"/>
        <end position="221"/>
    </location>
</feature>
<dbReference type="Proteomes" id="UP000320176">
    <property type="component" value="Unassembled WGS sequence"/>
</dbReference>
<keyword evidence="4" id="KW-0645">Protease</keyword>
<keyword evidence="4" id="KW-0378">Hydrolase</keyword>
<keyword evidence="2" id="KW-0812">Transmembrane</keyword>
<proteinExistence type="predicted"/>
<feature type="transmembrane region" description="Helical" evidence="2">
    <location>
        <begin position="62"/>
        <end position="88"/>
    </location>
</feature>
<evidence type="ECO:0000256" key="1">
    <source>
        <dbReference type="SAM" id="MobiDB-lite"/>
    </source>
</evidence>
<reference evidence="4 5" key="1">
    <citation type="submission" date="2019-02" db="EMBL/GenBank/DDBJ databases">
        <title>Deep-cultivation of Planctomycetes and their phenomic and genomic characterization uncovers novel biology.</title>
        <authorList>
            <person name="Wiegand S."/>
            <person name="Jogler M."/>
            <person name="Boedeker C."/>
            <person name="Pinto D."/>
            <person name="Vollmers J."/>
            <person name="Rivas-Marin E."/>
            <person name="Kohn T."/>
            <person name="Peeters S.H."/>
            <person name="Heuer A."/>
            <person name="Rast P."/>
            <person name="Oberbeckmann S."/>
            <person name="Bunk B."/>
            <person name="Jeske O."/>
            <person name="Meyerdierks A."/>
            <person name="Storesund J.E."/>
            <person name="Kallscheuer N."/>
            <person name="Luecker S."/>
            <person name="Lage O.M."/>
            <person name="Pohl T."/>
            <person name="Merkel B.J."/>
            <person name="Hornburger P."/>
            <person name="Mueller R.-W."/>
            <person name="Bruemmer F."/>
            <person name="Labrenz M."/>
            <person name="Spormann A.M."/>
            <person name="Op Den Camp H."/>
            <person name="Overmann J."/>
            <person name="Amann R."/>
            <person name="Jetten M.S.M."/>
            <person name="Mascher T."/>
            <person name="Medema M.H."/>
            <person name="Devos D.P."/>
            <person name="Kaster A.-K."/>
            <person name="Ovreas L."/>
            <person name="Rohde M."/>
            <person name="Galperin M.Y."/>
            <person name="Jogler C."/>
        </authorList>
    </citation>
    <scope>NUCLEOTIDE SEQUENCE [LARGE SCALE GENOMIC DNA]</scope>
    <source>
        <strain evidence="4 5">Pla52n</strain>
    </source>
</reference>
<feature type="transmembrane region" description="Helical" evidence="2">
    <location>
        <begin position="306"/>
        <end position="331"/>
    </location>
</feature>
<keyword evidence="5" id="KW-1185">Reference proteome</keyword>
<feature type="region of interest" description="Disordered" evidence="1">
    <location>
        <begin position="1"/>
        <end position="36"/>
    </location>
</feature>
<evidence type="ECO:0000259" key="3">
    <source>
        <dbReference type="Pfam" id="PF02517"/>
    </source>
</evidence>
<gene>
    <name evidence="4" type="ORF">Pla52n_15530</name>
</gene>
<feature type="transmembrane region" description="Helical" evidence="2">
    <location>
        <begin position="108"/>
        <end position="133"/>
    </location>
</feature>
<dbReference type="Pfam" id="PF02517">
    <property type="entry name" value="Rce1-like"/>
    <property type="match status" value="1"/>
</dbReference>
<feature type="transmembrane region" description="Helical" evidence="2">
    <location>
        <begin position="154"/>
        <end position="177"/>
    </location>
</feature>
<dbReference type="PANTHER" id="PTHR43592">
    <property type="entry name" value="CAAX AMINO TERMINAL PROTEASE"/>
    <property type="match status" value="1"/>
</dbReference>